<dbReference type="InParanoid" id="A0A0C3P7J4"/>
<dbReference type="InterPro" id="IPR026894">
    <property type="entry name" value="DnaJ_X"/>
</dbReference>
<reference evidence="2 3" key="1">
    <citation type="submission" date="2014-04" db="EMBL/GenBank/DDBJ databases">
        <authorList>
            <consortium name="DOE Joint Genome Institute"/>
            <person name="Kuo A."/>
            <person name="Kohler A."/>
            <person name="Costa M.D."/>
            <person name="Nagy L.G."/>
            <person name="Floudas D."/>
            <person name="Copeland A."/>
            <person name="Barry K.W."/>
            <person name="Cichocki N."/>
            <person name="Veneault-Fourrey C."/>
            <person name="LaButti K."/>
            <person name="Lindquist E.A."/>
            <person name="Lipzen A."/>
            <person name="Lundell T."/>
            <person name="Morin E."/>
            <person name="Murat C."/>
            <person name="Sun H."/>
            <person name="Tunlid A."/>
            <person name="Henrissat B."/>
            <person name="Grigoriev I.V."/>
            <person name="Hibbett D.S."/>
            <person name="Martin F."/>
            <person name="Nordberg H.P."/>
            <person name="Cantor M.N."/>
            <person name="Hua S.X."/>
        </authorList>
    </citation>
    <scope>NUCLEOTIDE SEQUENCE [LARGE SCALE GENOMIC DNA]</scope>
    <source>
        <strain evidence="2 3">Marx 270</strain>
    </source>
</reference>
<feature type="domain" description="DNAJ-containing protein X-domain" evidence="1">
    <location>
        <begin position="21"/>
        <end position="86"/>
    </location>
</feature>
<dbReference type="Proteomes" id="UP000054217">
    <property type="component" value="Unassembled WGS sequence"/>
</dbReference>
<dbReference type="OrthoDB" id="10521790at2759"/>
<evidence type="ECO:0000313" key="2">
    <source>
        <dbReference type="EMBL" id="KIO03404.1"/>
    </source>
</evidence>
<reference evidence="3" key="2">
    <citation type="submission" date="2015-01" db="EMBL/GenBank/DDBJ databases">
        <title>Evolutionary Origins and Diversification of the Mycorrhizal Mutualists.</title>
        <authorList>
            <consortium name="DOE Joint Genome Institute"/>
            <consortium name="Mycorrhizal Genomics Consortium"/>
            <person name="Kohler A."/>
            <person name="Kuo A."/>
            <person name="Nagy L.G."/>
            <person name="Floudas D."/>
            <person name="Copeland A."/>
            <person name="Barry K.W."/>
            <person name="Cichocki N."/>
            <person name="Veneault-Fourrey C."/>
            <person name="LaButti K."/>
            <person name="Lindquist E.A."/>
            <person name="Lipzen A."/>
            <person name="Lundell T."/>
            <person name="Morin E."/>
            <person name="Murat C."/>
            <person name="Riley R."/>
            <person name="Ohm R."/>
            <person name="Sun H."/>
            <person name="Tunlid A."/>
            <person name="Henrissat B."/>
            <person name="Grigoriev I.V."/>
            <person name="Hibbett D.S."/>
            <person name="Martin F."/>
        </authorList>
    </citation>
    <scope>NUCLEOTIDE SEQUENCE [LARGE SCALE GENOMIC DNA]</scope>
    <source>
        <strain evidence="3">Marx 270</strain>
    </source>
</reference>
<evidence type="ECO:0000259" key="1">
    <source>
        <dbReference type="Pfam" id="PF14308"/>
    </source>
</evidence>
<dbReference type="HOGENOM" id="CLU_119169_0_0_1"/>
<evidence type="ECO:0000313" key="3">
    <source>
        <dbReference type="Proteomes" id="UP000054217"/>
    </source>
</evidence>
<proteinExistence type="predicted"/>
<dbReference type="EMBL" id="KN831976">
    <property type="protein sequence ID" value="KIO03404.1"/>
    <property type="molecule type" value="Genomic_DNA"/>
</dbReference>
<organism evidence="2 3">
    <name type="scientific">Pisolithus tinctorius Marx 270</name>
    <dbReference type="NCBI Taxonomy" id="870435"/>
    <lineage>
        <taxon>Eukaryota</taxon>
        <taxon>Fungi</taxon>
        <taxon>Dikarya</taxon>
        <taxon>Basidiomycota</taxon>
        <taxon>Agaricomycotina</taxon>
        <taxon>Agaricomycetes</taxon>
        <taxon>Agaricomycetidae</taxon>
        <taxon>Boletales</taxon>
        <taxon>Sclerodermatineae</taxon>
        <taxon>Pisolithaceae</taxon>
        <taxon>Pisolithus</taxon>
    </lineage>
</organism>
<sequence length="131" mass="14584">MQVHHSFPCRRSEGIVLLTRSDSERRALEEDITGMILLVCWCGVRSEVEEVLEKVVGLFTDKTLPKERLTGRAMALANIGNTILDVLEETYDGTLNPLSQMMMDAEAGISKHAFLVAGKTHEVRSLAQRPC</sequence>
<accession>A0A0C3P7J4</accession>
<protein>
    <recommendedName>
        <fullName evidence="1">DNAJ-containing protein X-domain domain-containing protein</fullName>
    </recommendedName>
</protein>
<keyword evidence="3" id="KW-1185">Reference proteome</keyword>
<dbReference type="Pfam" id="PF14308">
    <property type="entry name" value="DnaJ-X"/>
    <property type="match status" value="1"/>
</dbReference>
<dbReference type="AlphaFoldDB" id="A0A0C3P7J4"/>
<gene>
    <name evidence="2" type="ORF">M404DRAFT_1001321</name>
</gene>
<name>A0A0C3P7J4_PISTI</name>